<sequence>MPRSYKISKAGLEKAKKAFEIKGWTQEYLAGRTNCTRQVVSKFFGRGSVEKRFFQAICTELLLDWGEIADLDSEEKEDIKPSDRNMKHAVQTASMVLQEKDEVIQQSSSYPELTTQGQKRLGYAIVGSVDKVDVQKLKTIVALLQSITGDTSIEIVGIEEGSIKLILEGSQESLEKIKSLFKAGELTEISGIPIVDVQFLSTEIWSKKRLAFTITSNISEVDMQKLRNAFIKENISQAPINQNFITYSDNPGYRAKSERISIGGGNYNEVNQGSYIQGNYDATGQPQSLVQAAGEIQALLKQLESNYPSNTPARHMVVAMEVLKHLESSPTMKQRVINAVKEGGLAAFEKAIDNPAGAFIIGAVKGWQEVKDS</sequence>
<reference evidence="2" key="1">
    <citation type="submission" date="2018-12" db="EMBL/GenBank/DDBJ databases">
        <authorList>
            <person name="Will S."/>
            <person name="Neumann-Schaal M."/>
            <person name="Henke P."/>
        </authorList>
    </citation>
    <scope>NUCLEOTIDE SEQUENCE</scope>
    <source>
        <strain evidence="2">PCC 7102</strain>
    </source>
</reference>
<protein>
    <recommendedName>
        <fullName evidence="1">TRADD-like N-terminal domain-containing protein</fullName>
    </recommendedName>
</protein>
<dbReference type="CDD" id="cd00093">
    <property type="entry name" value="HTH_XRE"/>
    <property type="match status" value="1"/>
</dbReference>
<dbReference type="InterPro" id="IPR001387">
    <property type="entry name" value="Cro/C1-type_HTH"/>
</dbReference>
<dbReference type="EMBL" id="RSCL01000079">
    <property type="protein sequence ID" value="RUS92416.1"/>
    <property type="molecule type" value="Genomic_DNA"/>
</dbReference>
<reference evidence="2" key="2">
    <citation type="journal article" date="2019" name="Genome Biol. Evol.">
        <title>Day and night: Metabolic profiles and evolutionary relationships of six axenic non-marine cyanobacteria.</title>
        <authorList>
            <person name="Will S.E."/>
            <person name="Henke P."/>
            <person name="Boedeker C."/>
            <person name="Huang S."/>
            <person name="Brinkmann H."/>
            <person name="Rohde M."/>
            <person name="Jarek M."/>
            <person name="Friedl T."/>
            <person name="Seufert S."/>
            <person name="Schumacher M."/>
            <person name="Overmann J."/>
            <person name="Neumann-Schaal M."/>
            <person name="Petersen J."/>
        </authorList>
    </citation>
    <scope>NUCLEOTIDE SEQUENCE [LARGE SCALE GENOMIC DNA]</scope>
    <source>
        <strain evidence="2">PCC 7102</strain>
    </source>
</reference>
<evidence type="ECO:0000313" key="3">
    <source>
        <dbReference type="Proteomes" id="UP000271624"/>
    </source>
</evidence>
<evidence type="ECO:0000259" key="1">
    <source>
        <dbReference type="Pfam" id="PF20694"/>
    </source>
</evidence>
<dbReference type="OrthoDB" id="583303at2"/>
<dbReference type="InterPro" id="IPR049341">
    <property type="entry name" value="TRADD-like_N"/>
</dbReference>
<organism evidence="2 3">
    <name type="scientific">Dulcicalothrix desertica PCC 7102</name>
    <dbReference type="NCBI Taxonomy" id="232991"/>
    <lineage>
        <taxon>Bacteria</taxon>
        <taxon>Bacillati</taxon>
        <taxon>Cyanobacteriota</taxon>
        <taxon>Cyanophyceae</taxon>
        <taxon>Nostocales</taxon>
        <taxon>Calotrichaceae</taxon>
        <taxon>Dulcicalothrix</taxon>
    </lineage>
</organism>
<name>A0A3S5K2M1_9CYAN</name>
<dbReference type="AlphaFoldDB" id="A0A3S5K2M1"/>
<feature type="domain" description="TRADD-like N-terminal" evidence="1">
    <location>
        <begin position="135"/>
        <end position="199"/>
    </location>
</feature>
<proteinExistence type="predicted"/>
<dbReference type="Pfam" id="PF20694">
    <property type="entry name" value="TRADD-like_N"/>
    <property type="match status" value="1"/>
</dbReference>
<dbReference type="RefSeq" id="WP_127087797.1">
    <property type="nucleotide sequence ID" value="NZ_RSCL01000079.1"/>
</dbReference>
<accession>A0A3S5K2M1</accession>
<keyword evidence="3" id="KW-1185">Reference proteome</keyword>
<evidence type="ECO:0000313" key="2">
    <source>
        <dbReference type="EMBL" id="RUS92416.1"/>
    </source>
</evidence>
<dbReference type="Proteomes" id="UP000271624">
    <property type="component" value="Unassembled WGS sequence"/>
</dbReference>
<comment type="caution">
    <text evidence="2">The sequence shown here is derived from an EMBL/GenBank/DDBJ whole genome shotgun (WGS) entry which is preliminary data.</text>
</comment>
<gene>
    <name evidence="2" type="ORF">DSM106972_099130</name>
</gene>